<evidence type="ECO:0000313" key="7">
    <source>
        <dbReference type="Proteomes" id="UP001595840"/>
    </source>
</evidence>
<evidence type="ECO:0000256" key="4">
    <source>
        <dbReference type="SAM" id="SignalP"/>
    </source>
</evidence>
<dbReference type="SUPFAM" id="SSF55811">
    <property type="entry name" value="Nudix"/>
    <property type="match status" value="1"/>
</dbReference>
<accession>A0ABV8V5G7</accession>
<evidence type="ECO:0000259" key="5">
    <source>
        <dbReference type="PROSITE" id="PS51462"/>
    </source>
</evidence>
<feature type="domain" description="Nudix hydrolase" evidence="5">
    <location>
        <begin position="38"/>
        <end position="160"/>
    </location>
</feature>
<dbReference type="InterPro" id="IPR020084">
    <property type="entry name" value="NUDIX_hydrolase_CS"/>
</dbReference>
<keyword evidence="7" id="KW-1185">Reference proteome</keyword>
<dbReference type="EC" id="3.6.-.-" evidence="6"/>
<comment type="caution">
    <text evidence="6">The sequence shown here is derived from an EMBL/GenBank/DDBJ whole genome shotgun (WGS) entry which is preliminary data.</text>
</comment>
<dbReference type="InterPro" id="IPR000086">
    <property type="entry name" value="NUDIX_hydrolase_dom"/>
</dbReference>
<dbReference type="PRINTS" id="PR00502">
    <property type="entry name" value="NUDIXFAMILY"/>
</dbReference>
<dbReference type="Proteomes" id="UP001595840">
    <property type="component" value="Unassembled WGS sequence"/>
</dbReference>
<dbReference type="InterPro" id="IPR020476">
    <property type="entry name" value="Nudix_hydrolase"/>
</dbReference>
<sequence>MLFKSLAPNAAIFWLAVFTPMFSVAVMAEACPAFETPMASANAGCLIVENQEVLMLKQWNAKWALPGGTAEAGEAAQCTALRETWEETGLKVNVGGLIHIYENGFHLFRCERRADQPKLNEKRPFTVEVLDVAWVGVEKFDGLNWRFSNQRQVIEDWLTAQP</sequence>
<keyword evidence="2 3" id="KW-0378">Hydrolase</keyword>
<proteinExistence type="inferred from homology"/>
<dbReference type="GO" id="GO:0016787">
    <property type="term" value="F:hydrolase activity"/>
    <property type="evidence" value="ECO:0007669"/>
    <property type="project" value="UniProtKB-KW"/>
</dbReference>
<protein>
    <submittedName>
        <fullName evidence="6">NUDIX hydrolase</fullName>
        <ecNumber evidence="6">3.6.-.-</ecNumber>
    </submittedName>
</protein>
<organism evidence="6 7">
    <name type="scientific">Simiduia curdlanivorans</name>
    <dbReference type="NCBI Taxonomy" id="1492769"/>
    <lineage>
        <taxon>Bacteria</taxon>
        <taxon>Pseudomonadati</taxon>
        <taxon>Pseudomonadota</taxon>
        <taxon>Gammaproteobacteria</taxon>
        <taxon>Cellvibrionales</taxon>
        <taxon>Cellvibrionaceae</taxon>
        <taxon>Simiduia</taxon>
    </lineage>
</organism>
<dbReference type="PROSITE" id="PS51462">
    <property type="entry name" value="NUDIX"/>
    <property type="match status" value="1"/>
</dbReference>
<dbReference type="CDD" id="cd02883">
    <property type="entry name" value="NUDIX_Hydrolase"/>
    <property type="match status" value="1"/>
</dbReference>
<comment type="cofactor">
    <cofactor evidence="1">
        <name>Mg(2+)</name>
        <dbReference type="ChEBI" id="CHEBI:18420"/>
    </cofactor>
</comment>
<name>A0ABV8V5G7_9GAMM</name>
<evidence type="ECO:0000256" key="2">
    <source>
        <dbReference type="ARBA" id="ARBA00022801"/>
    </source>
</evidence>
<dbReference type="InterPro" id="IPR015797">
    <property type="entry name" value="NUDIX_hydrolase-like_dom_sf"/>
</dbReference>
<feature type="chain" id="PRO_5045534749" evidence="4">
    <location>
        <begin position="29"/>
        <end position="162"/>
    </location>
</feature>
<dbReference type="PANTHER" id="PTHR43046:SF14">
    <property type="entry name" value="MUTT_NUDIX FAMILY PROTEIN"/>
    <property type="match status" value="1"/>
</dbReference>
<evidence type="ECO:0000256" key="1">
    <source>
        <dbReference type="ARBA" id="ARBA00001946"/>
    </source>
</evidence>
<dbReference type="PROSITE" id="PS00893">
    <property type="entry name" value="NUDIX_BOX"/>
    <property type="match status" value="1"/>
</dbReference>
<dbReference type="RefSeq" id="WP_290265127.1">
    <property type="nucleotide sequence ID" value="NZ_JAUFQG010000006.1"/>
</dbReference>
<dbReference type="EMBL" id="JBHSCX010000015">
    <property type="protein sequence ID" value="MFC4363097.1"/>
    <property type="molecule type" value="Genomic_DNA"/>
</dbReference>
<evidence type="ECO:0000256" key="3">
    <source>
        <dbReference type="RuleBase" id="RU003476"/>
    </source>
</evidence>
<gene>
    <name evidence="6" type="ORF">ACFOX3_12340</name>
</gene>
<keyword evidence="4" id="KW-0732">Signal</keyword>
<feature type="signal peptide" evidence="4">
    <location>
        <begin position="1"/>
        <end position="28"/>
    </location>
</feature>
<dbReference type="Pfam" id="PF00293">
    <property type="entry name" value="NUDIX"/>
    <property type="match status" value="1"/>
</dbReference>
<evidence type="ECO:0000313" key="6">
    <source>
        <dbReference type="EMBL" id="MFC4363097.1"/>
    </source>
</evidence>
<dbReference type="PANTHER" id="PTHR43046">
    <property type="entry name" value="GDP-MANNOSE MANNOSYL HYDROLASE"/>
    <property type="match status" value="1"/>
</dbReference>
<comment type="similarity">
    <text evidence="3">Belongs to the Nudix hydrolase family.</text>
</comment>
<reference evidence="7" key="1">
    <citation type="journal article" date="2019" name="Int. J. Syst. Evol. Microbiol.">
        <title>The Global Catalogue of Microorganisms (GCM) 10K type strain sequencing project: providing services to taxonomists for standard genome sequencing and annotation.</title>
        <authorList>
            <consortium name="The Broad Institute Genomics Platform"/>
            <consortium name="The Broad Institute Genome Sequencing Center for Infectious Disease"/>
            <person name="Wu L."/>
            <person name="Ma J."/>
        </authorList>
    </citation>
    <scope>NUCLEOTIDE SEQUENCE [LARGE SCALE GENOMIC DNA]</scope>
    <source>
        <strain evidence="7">CECT 8570</strain>
    </source>
</reference>
<dbReference type="Gene3D" id="3.90.79.10">
    <property type="entry name" value="Nucleoside Triphosphate Pyrophosphohydrolase"/>
    <property type="match status" value="1"/>
</dbReference>